<dbReference type="FunFam" id="3.30.70.1660:FF:000002">
    <property type="entry name" value="Peptide chain release factor 1"/>
    <property type="match status" value="1"/>
</dbReference>
<name>A0A7S2BE82_9STRA</name>
<dbReference type="Gene3D" id="6.10.140.1950">
    <property type="match status" value="1"/>
</dbReference>
<organism evidence="4">
    <name type="scientific">Octactis speculum</name>
    <dbReference type="NCBI Taxonomy" id="3111310"/>
    <lineage>
        <taxon>Eukaryota</taxon>
        <taxon>Sar</taxon>
        <taxon>Stramenopiles</taxon>
        <taxon>Ochrophyta</taxon>
        <taxon>Dictyochophyceae</taxon>
        <taxon>Dictyochales</taxon>
        <taxon>Dictyochaceae</taxon>
        <taxon>Octactis</taxon>
    </lineage>
</organism>
<gene>
    <name evidence="4" type="ORF">DSPE1174_LOCUS7297</name>
</gene>
<dbReference type="InterPro" id="IPR050057">
    <property type="entry name" value="Prokaryotic/Mito_RF"/>
</dbReference>
<reference evidence="4" key="1">
    <citation type="submission" date="2021-01" db="EMBL/GenBank/DDBJ databases">
        <authorList>
            <person name="Corre E."/>
            <person name="Pelletier E."/>
            <person name="Niang G."/>
            <person name="Scheremetjew M."/>
            <person name="Finn R."/>
            <person name="Kale V."/>
            <person name="Holt S."/>
            <person name="Cochrane G."/>
            <person name="Meng A."/>
            <person name="Brown T."/>
            <person name="Cohen L."/>
        </authorList>
    </citation>
    <scope>NUCLEOTIDE SEQUENCE</scope>
    <source>
        <strain evidence="4">CCMP1381</strain>
    </source>
</reference>
<dbReference type="NCBIfam" id="NF001859">
    <property type="entry name" value="PRK00591.1"/>
    <property type="match status" value="1"/>
</dbReference>
<protein>
    <recommendedName>
        <fullName evidence="3">Prokaryotic-type class I peptide chain release factors domain-containing protein</fullName>
    </recommendedName>
</protein>
<dbReference type="Pfam" id="PF00472">
    <property type="entry name" value="RF-1"/>
    <property type="match status" value="1"/>
</dbReference>
<dbReference type="PANTHER" id="PTHR43804">
    <property type="entry name" value="LD18447P"/>
    <property type="match status" value="1"/>
</dbReference>
<comment type="similarity">
    <text evidence="1">Belongs to the prokaryotic/mitochondrial release factor family.</text>
</comment>
<evidence type="ECO:0000256" key="1">
    <source>
        <dbReference type="ARBA" id="ARBA00010835"/>
    </source>
</evidence>
<sequence length="366" mass="40497">MDNFMIARLDSICQSFNELTERLGDPDVCADPKLMTRITQDRSAYEEVVDKYQEWQDTTTGIQDATEMFEASAGDEEMRELARSEMKELSASAEELEEKLLVLLLPRDPNDGKNVIVEIRAGTGGGEANLWAGDLVDAYMKFASTEGWRASIISETLGDDGGYKNAAIEMTGNGVYSKMKFEAGVHRVQRVPATESQGRVHTSTATLAVMPEVDDVEVKIDPKDLSISTARSGGSGGQNVNKVETAVDLTHIPTGIRIFCTTARSQLKNKEMAMKQLRSKLFAIQLEEQQSKISGDRKAQIGSGLRSEKIRTYNWKDNRCTDHRLGQNVALQGVLNGDLNPLIQQCILQDQQKKLEAMIAEQEKSA</sequence>
<dbReference type="GO" id="GO:0005737">
    <property type="term" value="C:cytoplasm"/>
    <property type="evidence" value="ECO:0007669"/>
    <property type="project" value="UniProtKB-ARBA"/>
</dbReference>
<dbReference type="Pfam" id="PF03462">
    <property type="entry name" value="PCRF"/>
    <property type="match status" value="1"/>
</dbReference>
<dbReference type="SUPFAM" id="SSF75620">
    <property type="entry name" value="Release factor"/>
    <property type="match status" value="1"/>
</dbReference>
<proteinExistence type="inferred from homology"/>
<dbReference type="PROSITE" id="PS00745">
    <property type="entry name" value="RF_PROK_I"/>
    <property type="match status" value="1"/>
</dbReference>
<evidence type="ECO:0000256" key="2">
    <source>
        <dbReference type="ARBA" id="ARBA00022917"/>
    </source>
</evidence>
<evidence type="ECO:0000259" key="3">
    <source>
        <dbReference type="PROSITE" id="PS00745"/>
    </source>
</evidence>
<dbReference type="SMART" id="SM00937">
    <property type="entry name" value="PCRF"/>
    <property type="match status" value="1"/>
</dbReference>
<keyword evidence="2" id="KW-0648">Protein biosynthesis</keyword>
<dbReference type="Gene3D" id="3.30.70.1660">
    <property type="match status" value="2"/>
</dbReference>
<dbReference type="PANTHER" id="PTHR43804:SF8">
    <property type="entry name" value="PEPTIDE CHAIN RELEASE FACTOR APG3, CHLOROPLASTIC"/>
    <property type="match status" value="1"/>
</dbReference>
<dbReference type="InterPro" id="IPR000352">
    <property type="entry name" value="Pep_chain_release_fac_I"/>
</dbReference>
<dbReference type="Gene3D" id="3.30.160.20">
    <property type="match status" value="1"/>
</dbReference>
<accession>A0A7S2BE82</accession>
<dbReference type="NCBIfam" id="TIGR00019">
    <property type="entry name" value="prfA"/>
    <property type="match status" value="1"/>
</dbReference>
<dbReference type="InterPro" id="IPR005139">
    <property type="entry name" value="PCRF"/>
</dbReference>
<dbReference type="HAMAP" id="MF_00093">
    <property type="entry name" value="Rel_fac_1"/>
    <property type="match status" value="1"/>
</dbReference>
<dbReference type="GO" id="GO:0016149">
    <property type="term" value="F:translation release factor activity, codon specific"/>
    <property type="evidence" value="ECO:0007669"/>
    <property type="project" value="InterPro"/>
</dbReference>
<evidence type="ECO:0000313" key="4">
    <source>
        <dbReference type="EMBL" id="CAD9394491.1"/>
    </source>
</evidence>
<feature type="domain" description="Prokaryotic-type class I peptide chain release factors" evidence="3">
    <location>
        <begin position="231"/>
        <end position="247"/>
    </location>
</feature>
<dbReference type="AlphaFoldDB" id="A0A7S2BE82"/>
<dbReference type="InterPro" id="IPR045853">
    <property type="entry name" value="Pep_chain_release_fac_I_sf"/>
</dbReference>
<dbReference type="InterPro" id="IPR004373">
    <property type="entry name" value="RF-1"/>
</dbReference>
<dbReference type="EMBL" id="HBGS01013768">
    <property type="protein sequence ID" value="CAD9394491.1"/>
    <property type="molecule type" value="Transcribed_RNA"/>
</dbReference>
<dbReference type="FunFam" id="3.30.160.20:FF:000004">
    <property type="entry name" value="Peptide chain release factor 1"/>
    <property type="match status" value="1"/>
</dbReference>